<proteinExistence type="predicted"/>
<sequence>MTKPTTDRSTPRRGLDLTVGRHLRLNLYVSPAFALTLISLAGTASVAWTSLRGA</sequence>
<keyword evidence="1" id="KW-1133">Transmembrane helix</keyword>
<protein>
    <submittedName>
        <fullName evidence="2">Uncharacterized protein</fullName>
    </submittedName>
</protein>
<dbReference type="Proteomes" id="UP000286931">
    <property type="component" value="Unassembled WGS sequence"/>
</dbReference>
<name>A0A401YGK5_9ACTN</name>
<evidence type="ECO:0000313" key="2">
    <source>
        <dbReference type="EMBL" id="GCD93745.1"/>
    </source>
</evidence>
<keyword evidence="1" id="KW-0472">Membrane</keyword>
<dbReference type="EMBL" id="BIFH01000014">
    <property type="protein sequence ID" value="GCD93745.1"/>
    <property type="molecule type" value="Genomic_DNA"/>
</dbReference>
<dbReference type="AlphaFoldDB" id="A0A401YGK5"/>
<dbReference type="RefSeq" id="WP_160161332.1">
    <property type="nucleotide sequence ID" value="NZ_BIFH01000014.1"/>
</dbReference>
<accession>A0A401YGK5</accession>
<evidence type="ECO:0000256" key="1">
    <source>
        <dbReference type="SAM" id="Phobius"/>
    </source>
</evidence>
<keyword evidence="3" id="KW-1185">Reference proteome</keyword>
<organism evidence="2 3">
    <name type="scientific">Embleya hyalina</name>
    <dbReference type="NCBI Taxonomy" id="516124"/>
    <lineage>
        <taxon>Bacteria</taxon>
        <taxon>Bacillati</taxon>
        <taxon>Actinomycetota</taxon>
        <taxon>Actinomycetes</taxon>
        <taxon>Kitasatosporales</taxon>
        <taxon>Streptomycetaceae</taxon>
        <taxon>Embleya</taxon>
    </lineage>
</organism>
<keyword evidence="1" id="KW-0812">Transmembrane</keyword>
<gene>
    <name evidence="2" type="ORF">EHYA_01393</name>
</gene>
<comment type="caution">
    <text evidence="2">The sequence shown here is derived from an EMBL/GenBank/DDBJ whole genome shotgun (WGS) entry which is preliminary data.</text>
</comment>
<feature type="transmembrane region" description="Helical" evidence="1">
    <location>
        <begin position="27"/>
        <end position="51"/>
    </location>
</feature>
<evidence type="ECO:0000313" key="3">
    <source>
        <dbReference type="Proteomes" id="UP000286931"/>
    </source>
</evidence>
<reference evidence="2 3" key="1">
    <citation type="submission" date="2018-12" db="EMBL/GenBank/DDBJ databases">
        <title>Draft genome sequence of Embleya hyalina NBRC 13850T.</title>
        <authorList>
            <person name="Komaki H."/>
            <person name="Hosoyama A."/>
            <person name="Kimura A."/>
            <person name="Ichikawa N."/>
            <person name="Tamura T."/>
        </authorList>
    </citation>
    <scope>NUCLEOTIDE SEQUENCE [LARGE SCALE GENOMIC DNA]</scope>
    <source>
        <strain evidence="2 3">NBRC 13850</strain>
    </source>
</reference>